<dbReference type="InterPro" id="IPR035417">
    <property type="entry name" value="SSRP1/POB3_N"/>
</dbReference>
<gene>
    <name evidence="2" type="ORF">BEWA_003290</name>
</gene>
<feature type="domain" description="FACT complex subunit SSRP1/POB3 N-terminal PH" evidence="1">
    <location>
        <begin position="37"/>
        <end position="101"/>
    </location>
</feature>
<dbReference type="AlphaFoldDB" id="L0B120"/>
<dbReference type="Proteomes" id="UP000031512">
    <property type="component" value="Chromosome 3"/>
</dbReference>
<evidence type="ECO:0000313" key="2">
    <source>
        <dbReference type="EMBL" id="AFZ80921.1"/>
    </source>
</evidence>
<dbReference type="KEGG" id="beq:BEWA_003290"/>
<dbReference type="EMBL" id="CP001670">
    <property type="protein sequence ID" value="AFZ80921.1"/>
    <property type="molecule type" value="Genomic_DNA"/>
</dbReference>
<protein>
    <recommendedName>
        <fullName evidence="1">FACT complex subunit SSRP1/POB3 N-terminal PH domain-containing protein</fullName>
    </recommendedName>
</protein>
<name>L0B120_THEEQ</name>
<dbReference type="VEuPathDB" id="PiroplasmaDB:BEWA_003290"/>
<dbReference type="STRING" id="1537102.L0B120"/>
<sequence>MDVQRNQLWYMAGCRCIGRFARHSKDGSLCIPMEHLLGAFKVSSELFGWKNKRTGDVIQHRSSDISTIAFLKTNSNTYQLRIELNESKGHKVLRFDGFTEKVRWIRCVCELEAAHVISTS</sequence>
<dbReference type="Gene3D" id="2.30.29.30">
    <property type="entry name" value="Pleckstrin-homology domain (PH domain)/Phosphotyrosine-binding domain (PTB)"/>
    <property type="match status" value="1"/>
</dbReference>
<accession>L0B120</accession>
<keyword evidence="3" id="KW-1185">Reference proteome</keyword>
<dbReference type="RefSeq" id="XP_004830587.1">
    <property type="nucleotide sequence ID" value="XM_004830530.1"/>
</dbReference>
<dbReference type="InterPro" id="IPR011993">
    <property type="entry name" value="PH-like_dom_sf"/>
</dbReference>
<evidence type="ECO:0000259" key="1">
    <source>
        <dbReference type="Pfam" id="PF17292"/>
    </source>
</evidence>
<dbReference type="Pfam" id="PF17292">
    <property type="entry name" value="POB3_N"/>
    <property type="match status" value="1"/>
</dbReference>
<evidence type="ECO:0000313" key="3">
    <source>
        <dbReference type="Proteomes" id="UP000031512"/>
    </source>
</evidence>
<dbReference type="GeneID" id="15805691"/>
<organism evidence="2 3">
    <name type="scientific">Theileria equi strain WA</name>
    <dbReference type="NCBI Taxonomy" id="1537102"/>
    <lineage>
        <taxon>Eukaryota</taxon>
        <taxon>Sar</taxon>
        <taxon>Alveolata</taxon>
        <taxon>Apicomplexa</taxon>
        <taxon>Aconoidasida</taxon>
        <taxon>Piroplasmida</taxon>
        <taxon>Theileriidae</taxon>
        <taxon>Theileria</taxon>
    </lineage>
</organism>
<proteinExistence type="predicted"/>
<dbReference type="OrthoDB" id="498543at2759"/>
<reference evidence="2 3" key="1">
    <citation type="journal article" date="2012" name="BMC Genomics">
        <title>Comparative genomic analysis and phylogenetic position of Theileria equi.</title>
        <authorList>
            <person name="Kappmeyer L.S."/>
            <person name="Thiagarajan M."/>
            <person name="Herndon D.R."/>
            <person name="Ramsay J.D."/>
            <person name="Caler E."/>
            <person name="Djikeng A."/>
            <person name="Gillespie J.J."/>
            <person name="Lau A.O."/>
            <person name="Roalson E.H."/>
            <person name="Silva J.C."/>
            <person name="Silva M.G."/>
            <person name="Suarez C.E."/>
            <person name="Ueti M.W."/>
            <person name="Nene V.M."/>
            <person name="Mealey R.H."/>
            <person name="Knowles D.P."/>
            <person name="Brayton K.A."/>
        </authorList>
    </citation>
    <scope>NUCLEOTIDE SEQUENCE [LARGE SCALE GENOMIC DNA]</scope>
    <source>
        <strain evidence="2 3">WA</strain>
    </source>
</reference>